<dbReference type="Proteomes" id="UP000778951">
    <property type="component" value="Unassembled WGS sequence"/>
</dbReference>
<name>A0A968KUJ5_9SPIO</name>
<organism evidence="2 3">
    <name type="scientific">Entomospira culicis</name>
    <dbReference type="NCBI Taxonomy" id="2719989"/>
    <lineage>
        <taxon>Bacteria</taxon>
        <taxon>Pseudomonadati</taxon>
        <taxon>Spirochaetota</taxon>
        <taxon>Spirochaetia</taxon>
        <taxon>Spirochaetales</taxon>
        <taxon>Spirochaetaceae</taxon>
        <taxon>Entomospira</taxon>
    </lineage>
</organism>
<keyword evidence="3" id="KW-1185">Reference proteome</keyword>
<proteinExistence type="predicted"/>
<feature type="transmembrane region" description="Helical" evidence="1">
    <location>
        <begin position="70"/>
        <end position="92"/>
    </location>
</feature>
<gene>
    <name evidence="2" type="ORF">HCT48_05320</name>
</gene>
<dbReference type="RefSeq" id="WP_167695719.1">
    <property type="nucleotide sequence ID" value="NZ_CP118181.1"/>
</dbReference>
<dbReference type="EMBL" id="JAATLM010000001">
    <property type="protein sequence ID" value="NIZ69634.1"/>
    <property type="molecule type" value="Genomic_DNA"/>
</dbReference>
<keyword evidence="1" id="KW-0812">Transmembrane</keyword>
<evidence type="ECO:0000313" key="2">
    <source>
        <dbReference type="EMBL" id="NIZ69634.1"/>
    </source>
</evidence>
<keyword evidence="1" id="KW-1133">Transmembrane helix</keyword>
<comment type="caution">
    <text evidence="2">The sequence shown here is derived from an EMBL/GenBank/DDBJ whole genome shotgun (WGS) entry which is preliminary data.</text>
</comment>
<reference evidence="2" key="1">
    <citation type="submission" date="2020-03" db="EMBL/GenBank/DDBJ databases">
        <title>Spirochaetal bacteria isolated from arthropods constitute a novel genus Entomospira genus novum within the order Spirochaetales.</title>
        <authorList>
            <person name="Grana-Miraglia L."/>
            <person name="Sikutova S."/>
            <person name="Fingerle V."/>
            <person name="Sing A."/>
            <person name="Castillo-Ramirez S."/>
            <person name="Margos G."/>
            <person name="Rudolf I."/>
        </authorList>
    </citation>
    <scope>NUCLEOTIDE SEQUENCE</scope>
    <source>
        <strain evidence="2">BR149</strain>
    </source>
</reference>
<accession>A0A968KUJ5</accession>
<sequence length="127" mass="14171">MNIMLITSTIFLVSGVTLFTVRLVLFFKVKDYTEEMANEAAGLLRLGMVMVGSSISGMVGDRIGMDTFPIITMMLVTGLILFVLLLIFTAQLSRMLSVWAIRNDLQKIHEEDEATKVIIVDDAKDPR</sequence>
<feature type="transmembrane region" description="Helical" evidence="1">
    <location>
        <begin position="39"/>
        <end position="58"/>
    </location>
</feature>
<dbReference type="AlphaFoldDB" id="A0A968KUJ5"/>
<evidence type="ECO:0000256" key="1">
    <source>
        <dbReference type="SAM" id="Phobius"/>
    </source>
</evidence>
<keyword evidence="1" id="KW-0472">Membrane</keyword>
<evidence type="ECO:0000313" key="3">
    <source>
        <dbReference type="Proteomes" id="UP000778951"/>
    </source>
</evidence>
<feature type="transmembrane region" description="Helical" evidence="1">
    <location>
        <begin position="6"/>
        <end position="27"/>
    </location>
</feature>
<protein>
    <submittedName>
        <fullName evidence="2">Uncharacterized protein</fullName>
    </submittedName>
</protein>